<name>A0ABV3TMH5_9RHOB</name>
<proteinExistence type="predicted"/>
<sequence length="150" mass="16801">MKMIEEPPLFVSLQRDETNHMRINPKKVAYEPGLRIFPFARSAGEQDSIRFSIADLMQDIEDARFTDPRHFIKGVDYQSRASALRSRAESTGSDATSPDPISNATQERSFPRTGFSKQDHDSGGCQKLGFRDDRVSIAEPAGNVKLARNV</sequence>
<organism evidence="2 3">
    <name type="scientific">Thioclava arctica</name>
    <dbReference type="NCBI Taxonomy" id="3238301"/>
    <lineage>
        <taxon>Bacteria</taxon>
        <taxon>Pseudomonadati</taxon>
        <taxon>Pseudomonadota</taxon>
        <taxon>Alphaproteobacteria</taxon>
        <taxon>Rhodobacterales</taxon>
        <taxon>Paracoccaceae</taxon>
        <taxon>Thioclava</taxon>
    </lineage>
</organism>
<evidence type="ECO:0000256" key="1">
    <source>
        <dbReference type="SAM" id="MobiDB-lite"/>
    </source>
</evidence>
<evidence type="ECO:0000313" key="2">
    <source>
        <dbReference type="EMBL" id="MEX1662158.1"/>
    </source>
</evidence>
<gene>
    <name evidence="2" type="ORF">AB4874_10935</name>
</gene>
<reference evidence="2 3" key="1">
    <citation type="journal article" date="2011" name="Int. J. Syst. Evol. Microbiol.">
        <title>Zhongshania antarctica gen. nov., sp. nov. and Zhongshania guokunii sp. nov., gammaproteobacteria respectively isolated from coastal attached (fast) ice and surface seawater of the Antarctic.</title>
        <authorList>
            <person name="Li H.J."/>
            <person name="Zhang X.Y."/>
            <person name="Chen C.X."/>
            <person name="Zhang Y.J."/>
            <person name="Gao Z.M."/>
            <person name="Yu Y."/>
            <person name="Chen X.L."/>
            <person name="Chen B."/>
            <person name="Zhang Y.Z."/>
        </authorList>
    </citation>
    <scope>NUCLEOTIDE SEQUENCE [LARGE SCALE GENOMIC DNA]</scope>
    <source>
        <strain evidence="2 3">15-R06ZXC-3</strain>
    </source>
</reference>
<feature type="compositionally biased region" description="Polar residues" evidence="1">
    <location>
        <begin position="89"/>
        <end position="108"/>
    </location>
</feature>
<keyword evidence="3" id="KW-1185">Reference proteome</keyword>
<dbReference type="EMBL" id="JBFRYC010000005">
    <property type="protein sequence ID" value="MEX1662158.1"/>
    <property type="molecule type" value="Genomic_DNA"/>
</dbReference>
<dbReference type="Proteomes" id="UP001557465">
    <property type="component" value="Unassembled WGS sequence"/>
</dbReference>
<comment type="caution">
    <text evidence="2">The sequence shown here is derived from an EMBL/GenBank/DDBJ whole genome shotgun (WGS) entry which is preliminary data.</text>
</comment>
<accession>A0ABV3TMH5</accession>
<feature type="region of interest" description="Disordered" evidence="1">
    <location>
        <begin position="82"/>
        <end position="131"/>
    </location>
</feature>
<dbReference type="RefSeq" id="WP_368392009.1">
    <property type="nucleotide sequence ID" value="NZ_JBFRYC010000005.1"/>
</dbReference>
<protein>
    <submittedName>
        <fullName evidence="2">Uncharacterized protein</fullName>
    </submittedName>
</protein>
<evidence type="ECO:0000313" key="3">
    <source>
        <dbReference type="Proteomes" id="UP001557465"/>
    </source>
</evidence>